<organism evidence="4 5">
    <name type="scientific">Thelonectria olida</name>
    <dbReference type="NCBI Taxonomy" id="1576542"/>
    <lineage>
        <taxon>Eukaryota</taxon>
        <taxon>Fungi</taxon>
        <taxon>Dikarya</taxon>
        <taxon>Ascomycota</taxon>
        <taxon>Pezizomycotina</taxon>
        <taxon>Sordariomycetes</taxon>
        <taxon>Hypocreomycetidae</taxon>
        <taxon>Hypocreales</taxon>
        <taxon>Nectriaceae</taxon>
        <taxon>Thelonectria</taxon>
    </lineage>
</organism>
<dbReference type="Pfam" id="PF11951">
    <property type="entry name" value="Fungal_trans_2"/>
    <property type="match status" value="1"/>
</dbReference>
<comment type="caution">
    <text evidence="4">The sequence shown here is derived from an EMBL/GenBank/DDBJ whole genome shotgun (WGS) entry which is preliminary data.</text>
</comment>
<dbReference type="OrthoDB" id="3251668at2759"/>
<dbReference type="SUPFAM" id="SSF57701">
    <property type="entry name" value="Zn2/Cys6 DNA-binding domain"/>
    <property type="match status" value="1"/>
</dbReference>
<dbReference type="PANTHER" id="PTHR37534">
    <property type="entry name" value="TRANSCRIPTIONAL ACTIVATOR PROTEIN UGA3"/>
    <property type="match status" value="1"/>
</dbReference>
<evidence type="ECO:0000259" key="3">
    <source>
        <dbReference type="PROSITE" id="PS50048"/>
    </source>
</evidence>
<dbReference type="PANTHER" id="PTHR37534:SF8">
    <property type="entry name" value="ZN(II)2CYS6 TRANSCRIPTION FACTOR (EUROFUNG)"/>
    <property type="match status" value="1"/>
</dbReference>
<dbReference type="InterPro" id="IPR021858">
    <property type="entry name" value="Fun_TF"/>
</dbReference>
<dbReference type="AlphaFoldDB" id="A0A9P8WG35"/>
<dbReference type="CDD" id="cd00067">
    <property type="entry name" value="GAL4"/>
    <property type="match status" value="1"/>
</dbReference>
<dbReference type="GO" id="GO:0000976">
    <property type="term" value="F:transcription cis-regulatory region binding"/>
    <property type="evidence" value="ECO:0007669"/>
    <property type="project" value="TreeGrafter"/>
</dbReference>
<dbReference type="PROSITE" id="PS50048">
    <property type="entry name" value="ZN2_CY6_FUNGAL_2"/>
    <property type="match status" value="1"/>
</dbReference>
<dbReference type="Gene3D" id="4.10.240.10">
    <property type="entry name" value="Zn(2)-C6 fungal-type DNA-binding domain"/>
    <property type="match status" value="1"/>
</dbReference>
<reference evidence="4 5" key="1">
    <citation type="journal article" date="2021" name="Nat. Commun.">
        <title>Genetic determinants of endophytism in the Arabidopsis root mycobiome.</title>
        <authorList>
            <person name="Mesny F."/>
            <person name="Miyauchi S."/>
            <person name="Thiergart T."/>
            <person name="Pickel B."/>
            <person name="Atanasova L."/>
            <person name="Karlsson M."/>
            <person name="Huettel B."/>
            <person name="Barry K.W."/>
            <person name="Haridas S."/>
            <person name="Chen C."/>
            <person name="Bauer D."/>
            <person name="Andreopoulos W."/>
            <person name="Pangilinan J."/>
            <person name="LaButti K."/>
            <person name="Riley R."/>
            <person name="Lipzen A."/>
            <person name="Clum A."/>
            <person name="Drula E."/>
            <person name="Henrissat B."/>
            <person name="Kohler A."/>
            <person name="Grigoriev I.V."/>
            <person name="Martin F.M."/>
            <person name="Hacquard S."/>
        </authorList>
    </citation>
    <scope>NUCLEOTIDE SEQUENCE [LARGE SCALE GENOMIC DNA]</scope>
    <source>
        <strain evidence="4 5">MPI-CAGE-CH-0241</strain>
    </source>
</reference>
<dbReference type="Pfam" id="PF00172">
    <property type="entry name" value="Zn_clus"/>
    <property type="match status" value="1"/>
</dbReference>
<dbReference type="SMART" id="SM00066">
    <property type="entry name" value="GAL4"/>
    <property type="match status" value="1"/>
</dbReference>
<dbReference type="Proteomes" id="UP000777438">
    <property type="component" value="Unassembled WGS sequence"/>
</dbReference>
<dbReference type="EMBL" id="JAGPYM010000004">
    <property type="protein sequence ID" value="KAH6895835.1"/>
    <property type="molecule type" value="Genomic_DNA"/>
</dbReference>
<evidence type="ECO:0000256" key="2">
    <source>
        <dbReference type="ARBA" id="ARBA00023242"/>
    </source>
</evidence>
<sequence>MSASQKQKEAESTKGCRVCVNRRIRCDLQRPFCQKCIKKGLACPGYGPRIKWVGGVAARGRLRGRKVPTSQQDESRSLGAAAMTARSASLTDGDGELGFFTGLIEYYGKSIAGLMVWLDTDQNDYRRHVLPLAKSEPGLRLAVAAIAAHHGSNLFPHNPPNFPELARDACLGFVKQGAKEMTNRLTTGSGLASSTDMVGGEWMLASVLIMICFEMVQSRLEVAECHKQAARTIVNVFGPTAAGRSHLFRFLQNQLAIHDVLASTTSFNLADVQNTITPPANSETALFADYLTSLHRVTLASRQVAHHSSETVDSMRSQRMSASFVHNLFEQARGSTLMAAGRLHVNNSKNRRDLIHLVEVYHKAALLYSYRCMGLETLGAVTYAEHHLLALQLPDELLQFSDQQLCIQNLPWPALVAGTECHGDRERQAKVVKIFLDIYEATKFKHYLEILEFLETFWDGPWTDWRPLAQEWEMAGRRIIPV</sequence>
<accession>A0A9P8WG35</accession>
<dbReference type="InterPro" id="IPR036864">
    <property type="entry name" value="Zn2-C6_fun-type_DNA-bd_sf"/>
</dbReference>
<protein>
    <submittedName>
        <fullName evidence="4">Zn(II)2Cys6 transcription factor</fullName>
    </submittedName>
</protein>
<dbReference type="GO" id="GO:0000981">
    <property type="term" value="F:DNA-binding transcription factor activity, RNA polymerase II-specific"/>
    <property type="evidence" value="ECO:0007669"/>
    <property type="project" value="InterPro"/>
</dbReference>
<dbReference type="GO" id="GO:0008270">
    <property type="term" value="F:zinc ion binding"/>
    <property type="evidence" value="ECO:0007669"/>
    <property type="project" value="InterPro"/>
</dbReference>
<dbReference type="GO" id="GO:0045944">
    <property type="term" value="P:positive regulation of transcription by RNA polymerase II"/>
    <property type="evidence" value="ECO:0007669"/>
    <property type="project" value="TreeGrafter"/>
</dbReference>
<gene>
    <name evidence="4" type="ORF">B0T10DRAFT_526892</name>
</gene>
<evidence type="ECO:0000256" key="1">
    <source>
        <dbReference type="ARBA" id="ARBA00004123"/>
    </source>
</evidence>
<name>A0A9P8WG35_9HYPO</name>
<feature type="domain" description="Zn(2)-C6 fungal-type" evidence="3">
    <location>
        <begin position="15"/>
        <end position="43"/>
    </location>
</feature>
<dbReference type="GO" id="GO:0005634">
    <property type="term" value="C:nucleus"/>
    <property type="evidence" value="ECO:0007669"/>
    <property type="project" value="UniProtKB-SubCell"/>
</dbReference>
<evidence type="ECO:0000313" key="4">
    <source>
        <dbReference type="EMBL" id="KAH6895835.1"/>
    </source>
</evidence>
<evidence type="ECO:0000313" key="5">
    <source>
        <dbReference type="Proteomes" id="UP000777438"/>
    </source>
</evidence>
<comment type="subcellular location">
    <subcellularLocation>
        <location evidence="1">Nucleus</location>
    </subcellularLocation>
</comment>
<keyword evidence="5" id="KW-1185">Reference proteome</keyword>
<dbReference type="InterPro" id="IPR001138">
    <property type="entry name" value="Zn2Cys6_DnaBD"/>
</dbReference>
<proteinExistence type="predicted"/>
<keyword evidence="2" id="KW-0539">Nucleus</keyword>